<feature type="chain" id="PRO_5041962337" evidence="3">
    <location>
        <begin position="20"/>
        <end position="713"/>
    </location>
</feature>
<name>A0AAD9Q5D0_ACRCE</name>
<keyword evidence="6" id="KW-1185">Reference proteome</keyword>
<dbReference type="PROSITE" id="PS00018">
    <property type="entry name" value="EF_HAND_1"/>
    <property type="match status" value="1"/>
</dbReference>
<evidence type="ECO:0000256" key="2">
    <source>
        <dbReference type="SAM" id="MobiDB-lite"/>
    </source>
</evidence>
<dbReference type="GO" id="GO:0003824">
    <property type="term" value="F:catalytic activity"/>
    <property type="evidence" value="ECO:0007669"/>
    <property type="project" value="InterPro"/>
</dbReference>
<dbReference type="AlphaFoldDB" id="A0AAD9Q5D0"/>
<evidence type="ECO:0000259" key="4">
    <source>
        <dbReference type="PROSITE" id="PS50222"/>
    </source>
</evidence>
<feature type="region of interest" description="Disordered" evidence="2">
    <location>
        <begin position="93"/>
        <end position="115"/>
    </location>
</feature>
<dbReference type="SUPFAM" id="SSF56219">
    <property type="entry name" value="DNase I-like"/>
    <property type="match status" value="1"/>
</dbReference>
<accession>A0AAD9Q5D0</accession>
<organism evidence="5 6">
    <name type="scientific">Acropora cervicornis</name>
    <name type="common">Staghorn coral</name>
    <dbReference type="NCBI Taxonomy" id="6130"/>
    <lineage>
        <taxon>Eukaryota</taxon>
        <taxon>Metazoa</taxon>
        <taxon>Cnidaria</taxon>
        <taxon>Anthozoa</taxon>
        <taxon>Hexacorallia</taxon>
        <taxon>Scleractinia</taxon>
        <taxon>Astrocoeniina</taxon>
        <taxon>Acroporidae</taxon>
        <taxon>Acropora</taxon>
    </lineage>
</organism>
<sequence>MFLIPCILYFILFDFLVNAKSANKDLSRRAEYLDNSMACQVVATPLEITRIKSTNSKQQERGNFKCYRHDYESYIDNSSLQFQMNEGLESWSKHRTEGPTLSKAEEVSGNEGVSPKLKRVDPVKVGFVRELNLMPGKVHRMRTLSLRPALFEIEDFLTEKECNDIILMAQTVGLEQSKTLGEENFNVETNGNETNKESLPEGSEEIFKSLDSNDDGRLDTTEVARGVMELGRVLMNEDDAEKMLALVGQRLGGTPEKCTGSGAPLGGFSRTAPVSGSSCSETGTKRIGSSFPLDPASVTERGTLEPGQPSVPIPLAQAFGTLESGLQRSRKTPSKNHGTRQLQGIDDARKTAVINKELARLNIDIACLQETRLPDGGSLRETDYTFFWKGLSQDEPRQHGVGFAVRNSLLASVETPTGGSSRLLVLRMKTSMGNINILSAYAPTLTSTPEAKDQFYEALEDALSCIPKSECIYLLGDFNARVGADWQVWPTCLGHYGLGRLNENGQRLLELCCHHGLCITNSYFAGKDRHKVSWRHPRSGHWHQLDLVITRRADLSTVLHTRSYHSADCDTDHSLVASKVRLKPQRIHHAKTKGRPRINTCGTSDPDKVKRFADTFNERNAAHATSSDPDDAVAFWDTLRDAIYDSAMSTFGKKERKNADWFEAHWDKMEPVTEAKRKALLDYKQNPCPSTRDALKAARSKAQQTARRCANKY</sequence>
<dbReference type="PANTHER" id="PTHR23227:SF84">
    <property type="entry name" value="ENDONUCLEASE_EXONUCLEASE_PHOSPHATASE DOMAIN-CONTAINING PROTEIN"/>
    <property type="match status" value="1"/>
</dbReference>
<dbReference type="PANTHER" id="PTHR23227">
    <property type="entry name" value="BUCENTAUR RELATED"/>
    <property type="match status" value="1"/>
</dbReference>
<feature type="domain" description="EF-hand" evidence="4">
    <location>
        <begin position="198"/>
        <end position="233"/>
    </location>
</feature>
<protein>
    <submittedName>
        <fullName evidence="5">Craniofacial development protein 2</fullName>
    </submittedName>
</protein>
<evidence type="ECO:0000256" key="3">
    <source>
        <dbReference type="SAM" id="SignalP"/>
    </source>
</evidence>
<feature type="signal peptide" evidence="3">
    <location>
        <begin position="1"/>
        <end position="19"/>
    </location>
</feature>
<feature type="region of interest" description="Disordered" evidence="2">
    <location>
        <begin position="262"/>
        <end position="293"/>
    </location>
</feature>
<dbReference type="InterPro" id="IPR011992">
    <property type="entry name" value="EF-hand-dom_pair"/>
</dbReference>
<dbReference type="Gene3D" id="3.60.10.10">
    <property type="entry name" value="Endonuclease/exonuclease/phosphatase"/>
    <property type="match status" value="1"/>
</dbReference>
<dbReference type="InterPro" id="IPR036691">
    <property type="entry name" value="Endo/exonu/phosph_ase_sf"/>
</dbReference>
<reference evidence="5" key="1">
    <citation type="journal article" date="2023" name="G3 (Bethesda)">
        <title>Whole genome assembly and annotation of the endangered Caribbean coral Acropora cervicornis.</title>
        <authorList>
            <person name="Selwyn J.D."/>
            <person name="Vollmer S.V."/>
        </authorList>
    </citation>
    <scope>NUCLEOTIDE SEQUENCE</scope>
    <source>
        <strain evidence="5">K2</strain>
    </source>
</reference>
<feature type="compositionally biased region" description="Polar residues" evidence="2">
    <location>
        <begin position="272"/>
        <end position="282"/>
    </location>
</feature>
<dbReference type="Pfam" id="PF03372">
    <property type="entry name" value="Exo_endo_phos"/>
    <property type="match status" value="1"/>
</dbReference>
<dbReference type="InterPro" id="IPR002048">
    <property type="entry name" value="EF_hand_dom"/>
</dbReference>
<dbReference type="InterPro" id="IPR027124">
    <property type="entry name" value="Swc5/CFDP1/2"/>
</dbReference>
<keyword evidence="1" id="KW-0106">Calcium</keyword>
<evidence type="ECO:0000313" key="5">
    <source>
        <dbReference type="EMBL" id="KAK2555038.1"/>
    </source>
</evidence>
<dbReference type="EMBL" id="JARQWQ010000065">
    <property type="protein sequence ID" value="KAK2555038.1"/>
    <property type="molecule type" value="Genomic_DNA"/>
</dbReference>
<comment type="caution">
    <text evidence="5">The sequence shown here is derived from an EMBL/GenBank/DDBJ whole genome shotgun (WGS) entry which is preliminary data.</text>
</comment>
<dbReference type="CDD" id="cd09076">
    <property type="entry name" value="L1-EN"/>
    <property type="match status" value="1"/>
</dbReference>
<evidence type="ECO:0000256" key="1">
    <source>
        <dbReference type="ARBA" id="ARBA00022837"/>
    </source>
</evidence>
<keyword evidence="3" id="KW-0732">Signal</keyword>
<proteinExistence type="predicted"/>
<evidence type="ECO:0000313" key="6">
    <source>
        <dbReference type="Proteomes" id="UP001249851"/>
    </source>
</evidence>
<gene>
    <name evidence="5" type="ORF">P5673_023385</name>
</gene>
<dbReference type="PROSITE" id="PS50222">
    <property type="entry name" value="EF_HAND_2"/>
    <property type="match status" value="1"/>
</dbReference>
<dbReference type="InterPro" id="IPR005135">
    <property type="entry name" value="Endo/exonuclease/phosphatase"/>
</dbReference>
<dbReference type="GO" id="GO:0005509">
    <property type="term" value="F:calcium ion binding"/>
    <property type="evidence" value="ECO:0007669"/>
    <property type="project" value="InterPro"/>
</dbReference>
<reference evidence="5" key="2">
    <citation type="journal article" date="2023" name="Science">
        <title>Genomic signatures of disease resistance in endangered staghorn corals.</title>
        <authorList>
            <person name="Vollmer S.V."/>
            <person name="Selwyn J.D."/>
            <person name="Despard B.A."/>
            <person name="Roesel C.L."/>
        </authorList>
    </citation>
    <scope>NUCLEOTIDE SEQUENCE</scope>
    <source>
        <strain evidence="5">K2</strain>
    </source>
</reference>
<dbReference type="Proteomes" id="UP001249851">
    <property type="component" value="Unassembled WGS sequence"/>
</dbReference>
<dbReference type="InterPro" id="IPR018247">
    <property type="entry name" value="EF_Hand_1_Ca_BS"/>
</dbReference>
<dbReference type="SUPFAM" id="SSF47473">
    <property type="entry name" value="EF-hand"/>
    <property type="match status" value="1"/>
</dbReference>